<dbReference type="EMBL" id="CYKH01002116">
    <property type="protein sequence ID" value="CUG93068.1"/>
    <property type="molecule type" value="Genomic_DNA"/>
</dbReference>
<proteinExistence type="predicted"/>
<evidence type="ECO:0000256" key="1">
    <source>
        <dbReference type="SAM" id="MobiDB-lite"/>
    </source>
</evidence>
<dbReference type="Gene3D" id="3.20.20.100">
    <property type="entry name" value="NADP-dependent oxidoreductase domain"/>
    <property type="match status" value="1"/>
</dbReference>
<keyword evidence="3" id="KW-1185">Reference proteome</keyword>
<dbReference type="OMA" id="EPVGWHL"/>
<dbReference type="Proteomes" id="UP000051952">
    <property type="component" value="Unassembled WGS sequence"/>
</dbReference>
<organism evidence="2 3">
    <name type="scientific">Bodo saltans</name>
    <name type="common">Flagellated protozoan</name>
    <dbReference type="NCBI Taxonomy" id="75058"/>
    <lineage>
        <taxon>Eukaryota</taxon>
        <taxon>Discoba</taxon>
        <taxon>Euglenozoa</taxon>
        <taxon>Kinetoplastea</taxon>
        <taxon>Metakinetoplastina</taxon>
        <taxon>Eubodonida</taxon>
        <taxon>Bodonidae</taxon>
        <taxon>Bodo</taxon>
    </lineage>
</organism>
<feature type="region of interest" description="Disordered" evidence="1">
    <location>
        <begin position="684"/>
        <end position="711"/>
    </location>
</feature>
<evidence type="ECO:0000313" key="2">
    <source>
        <dbReference type="EMBL" id="CUG93068.1"/>
    </source>
</evidence>
<dbReference type="OrthoDB" id="48988at2759"/>
<dbReference type="VEuPathDB" id="TriTrypDB:BSAL_40595"/>
<accession>A0A0S4JUK7</accession>
<protein>
    <submittedName>
        <fullName evidence="2">Uncharacterized protein</fullName>
    </submittedName>
</protein>
<reference evidence="3" key="1">
    <citation type="submission" date="2015-09" db="EMBL/GenBank/DDBJ databases">
        <authorList>
            <consortium name="Pathogen Informatics"/>
        </authorList>
    </citation>
    <scope>NUCLEOTIDE SEQUENCE [LARGE SCALE GENOMIC DNA]</scope>
    <source>
        <strain evidence="3">Lake Konstanz</strain>
    </source>
</reference>
<gene>
    <name evidence="2" type="ORF">BSAL_40595</name>
</gene>
<dbReference type="InterPro" id="IPR036812">
    <property type="entry name" value="NAD(P)_OxRdtase_dom_sf"/>
</dbReference>
<evidence type="ECO:0000313" key="3">
    <source>
        <dbReference type="Proteomes" id="UP000051952"/>
    </source>
</evidence>
<name>A0A0S4JUK7_BODSA</name>
<dbReference type="AlphaFoldDB" id="A0A0S4JUK7"/>
<sequence>MRRIRSKICDVAHTTAGSVVGLTSSSRWISRKSLEEQLPSNIRFDPNDLASASDDLGEIGGITGEFSKKAGSAMRGMMGPAGHADGRESTAVPILGKATVDGTQYTLDRSTLFEKWRHQCPAPVGWHLSKLGCATCKMPYDQAEAVESIQLQIIKGCNMFEIDGNATDIFQGISRAFYEALQAFELDRSGFVISLRVGIIRQPLYNEEVADVMASNSAPVRNRILPVFDRFKASSLPAMQLKTGFRFDQLNDSQLGMLGLRRINGRTVAALSTDWIDAALTNIAHQARLETVDILWLEGIHTLFDGRPDDHVDDDILQLFTHLEQHVRHGNIQFYGISSPHLTVPVERNYPPLPKDANLPECFRNRPKAPEPINLYRLMEIARRAGGENHKFRFVQYPFNLTEHQAMSKPLPYDANHTLQSLAKALGLTAIGHSPIETTNMMRLPERYHNFPLEPDLKTARMNFFSVAERAVIKEMEVKEGIEKGPKSLPAIDKLFIASVYIAHQRQFTNLFFFLDWLNYELIPAFRKAVMSLKEASSADMKDWCLQYEQLTNDMFRLRRRLYEHKHGKRSATINMAIDAISPTLARCPMLNQKAINFATHGCDVVCCGFHMSRYFHEATELNPAKNGQLPIPQSELDLLCDSNDVSFANVSPPDPYMLEGAMAQEGKFGKQKSRTEDKYVVVDPQNPKFPDIPEELADGVPSGQGSRNMP</sequence>